<accession>K0K9T5</accession>
<dbReference type="HOGENOM" id="CLU_681873_0_0_1"/>
<evidence type="ECO:0000313" key="2">
    <source>
        <dbReference type="EMBL" id="CCH41690.1"/>
    </source>
</evidence>
<keyword evidence="3" id="KW-1185">Reference proteome</keyword>
<dbReference type="InterPro" id="IPR000999">
    <property type="entry name" value="RNase_III_dom"/>
</dbReference>
<sequence>MIRIRNQTLNILPKITPISTRPFLQSKILINYRFNSYAHLKETKLTNEEITKISDINRNFLLAKGEQNYNGFILPALLPIDDDSILAKIFDFSSDYTELKGKPYSYQTIEWRGNATIKQFVYDLLFLNKYFKSDERKDYIFEKIYNEKNLIELSKQYELWKILKPNQKGLRDDDPLHSAVFKAYIGGMHLQYGERDDLFQDWLERFFEPMVEKYNQQWDEEGLIEKRTYIMHDEALTRKIFAKWRKKVTEVNGKERLSTVTKCHLKFQTREFYKENRKYKVSEVIINRRVLGEGKPSTKIGEAERFAGYDAIKFNKYLVLEFMKEMMEKQRNEPQMKILSPLYGNEKIMNNQGFGYKLFEYSSIDLLREKPKNVWDTVNLEKKEYKEQIDQDEQLDEQFDEDDE</sequence>
<dbReference type="InParanoid" id="K0K9T5"/>
<feature type="domain" description="RNase III" evidence="1">
    <location>
        <begin position="80"/>
        <end position="193"/>
    </location>
</feature>
<organism evidence="2 3">
    <name type="scientific">Wickerhamomyces ciferrii (strain ATCC 14091 / BCRC 22168 / CBS 111 / JCM 3599 / NBRC 0793 / NRRL Y-1031 F-60-10)</name>
    <name type="common">Yeast</name>
    <name type="synonym">Pichia ciferrii</name>
    <dbReference type="NCBI Taxonomy" id="1206466"/>
    <lineage>
        <taxon>Eukaryota</taxon>
        <taxon>Fungi</taxon>
        <taxon>Dikarya</taxon>
        <taxon>Ascomycota</taxon>
        <taxon>Saccharomycotina</taxon>
        <taxon>Saccharomycetes</taxon>
        <taxon>Phaffomycetales</taxon>
        <taxon>Wickerhamomycetaceae</taxon>
        <taxon>Wickerhamomyces</taxon>
    </lineage>
</organism>
<protein>
    <recommendedName>
        <fullName evidence="1">RNase III domain-containing protein</fullName>
    </recommendedName>
</protein>
<dbReference type="GO" id="GO:0006396">
    <property type="term" value="P:RNA processing"/>
    <property type="evidence" value="ECO:0007669"/>
    <property type="project" value="InterPro"/>
</dbReference>
<dbReference type="GO" id="GO:0004525">
    <property type="term" value="F:ribonuclease III activity"/>
    <property type="evidence" value="ECO:0007669"/>
    <property type="project" value="InterPro"/>
</dbReference>
<dbReference type="PROSITE" id="PS50142">
    <property type="entry name" value="RNASE_3_2"/>
    <property type="match status" value="1"/>
</dbReference>
<dbReference type="EMBL" id="CAIF01000027">
    <property type="protein sequence ID" value="CCH41690.1"/>
    <property type="molecule type" value="Genomic_DNA"/>
</dbReference>
<dbReference type="AlphaFoldDB" id="K0K9T5"/>
<proteinExistence type="predicted"/>
<comment type="caution">
    <text evidence="2">The sequence shown here is derived from an EMBL/GenBank/DDBJ whole genome shotgun (WGS) entry which is preliminary data.</text>
</comment>
<reference evidence="2 3" key="1">
    <citation type="journal article" date="2012" name="Eukaryot. Cell">
        <title>Draft genome sequence of Wickerhamomyces ciferrii NRRL Y-1031 F-60-10.</title>
        <authorList>
            <person name="Schneider J."/>
            <person name="Andrea H."/>
            <person name="Blom J."/>
            <person name="Jaenicke S."/>
            <person name="Ruckert C."/>
            <person name="Schorsch C."/>
            <person name="Szczepanowski R."/>
            <person name="Farwick M."/>
            <person name="Goesmann A."/>
            <person name="Puhler A."/>
            <person name="Schaffer S."/>
            <person name="Tauch A."/>
            <person name="Kohler T."/>
            <person name="Brinkrolf K."/>
        </authorList>
    </citation>
    <scope>NUCLEOTIDE SEQUENCE [LARGE SCALE GENOMIC DNA]</scope>
    <source>
        <strain evidence="3">ATCC 14091 / BCRC 22168 / CBS 111 / JCM 3599 / NBRC 0793 / NRRL Y-1031 F-60-10</strain>
    </source>
</reference>
<dbReference type="Proteomes" id="UP000009328">
    <property type="component" value="Unassembled WGS sequence"/>
</dbReference>
<evidence type="ECO:0000313" key="3">
    <source>
        <dbReference type="Proteomes" id="UP000009328"/>
    </source>
</evidence>
<dbReference type="InterPro" id="IPR036389">
    <property type="entry name" value="RNase_III_sf"/>
</dbReference>
<dbReference type="SUPFAM" id="SSF69065">
    <property type="entry name" value="RNase III domain-like"/>
    <property type="match status" value="1"/>
</dbReference>
<dbReference type="Gene3D" id="1.10.1520.10">
    <property type="entry name" value="Ribonuclease III domain"/>
    <property type="match status" value="1"/>
</dbReference>
<name>K0K9T5_WICCF</name>
<evidence type="ECO:0000259" key="1">
    <source>
        <dbReference type="PROSITE" id="PS50142"/>
    </source>
</evidence>
<gene>
    <name evidence="2" type="ORF">BN7_1231</name>
</gene>